<feature type="transmembrane region" description="Helical" evidence="6">
    <location>
        <begin position="315"/>
        <end position="337"/>
    </location>
</feature>
<feature type="transmembrane region" description="Helical" evidence="6">
    <location>
        <begin position="124"/>
        <end position="146"/>
    </location>
</feature>
<evidence type="ECO:0000256" key="6">
    <source>
        <dbReference type="SAM" id="Phobius"/>
    </source>
</evidence>
<reference evidence="8" key="1">
    <citation type="journal article" date="2019" name="Int. J. Syst. Evol. Microbiol.">
        <title>The Global Catalogue of Microorganisms (GCM) 10K type strain sequencing project: providing services to taxonomists for standard genome sequencing and annotation.</title>
        <authorList>
            <consortium name="The Broad Institute Genomics Platform"/>
            <consortium name="The Broad Institute Genome Sequencing Center for Infectious Disease"/>
            <person name="Wu L."/>
            <person name="Ma J."/>
        </authorList>
    </citation>
    <scope>NUCLEOTIDE SEQUENCE [LARGE SCALE GENOMIC DNA]</scope>
    <source>
        <strain evidence="8">JCM 14306</strain>
    </source>
</reference>
<comment type="subcellular location">
    <subcellularLocation>
        <location evidence="1">Cell membrane</location>
        <topology evidence="1">Multi-pass membrane protein</topology>
    </subcellularLocation>
</comment>
<evidence type="ECO:0008006" key="9">
    <source>
        <dbReference type="Google" id="ProtNLM"/>
    </source>
</evidence>
<feature type="transmembrane region" description="Helical" evidence="6">
    <location>
        <begin position="26"/>
        <end position="44"/>
    </location>
</feature>
<evidence type="ECO:0000256" key="5">
    <source>
        <dbReference type="ARBA" id="ARBA00023136"/>
    </source>
</evidence>
<dbReference type="EMBL" id="BAAANE010000007">
    <property type="protein sequence ID" value="GAA1644384.1"/>
    <property type="molecule type" value="Genomic_DNA"/>
</dbReference>
<feature type="transmembrane region" description="Helical" evidence="6">
    <location>
        <begin position="402"/>
        <end position="424"/>
    </location>
</feature>
<sequence length="445" mass="46212">MSGPRLRIPVTGELFRTVLANCSARGLAITGLTLATVVVARIGGPAAVGEYALLRMLPGLVGVLCVLGLPGALAYFLAAPRRTLPRLWPTLIVLGFGGGLAGTVAWVVVSPLIAKVFFPHESEWMIAAAGATVSTQLFLTIGKTALQGLEDRRGGDIVIAAEELAFLPAYLLPLLIGIHGVAAIIVGLALADLVVAVEAWRRVSGRLGWRRLGLARGDRGWWGRPDRALGRQVASYGLRGQVGGLITLLNLRLDFAILGAMAGPAVLGAYAVASKYAELLRLPGTALTWVFYPRLASLGGTEAAATARRTVRPTLVGIAVAALPVALLTSPVMRLLYGAQFGPAVTPARVLLAGMLLAGGSGVASAYLYGRGTPGLNSIVLGAGLVITVVLDLLLIPRFGALGAAVASTAAYLSTDALLVYLLLRLTRLPRQRGNRTPVPAEAST</sequence>
<comment type="caution">
    <text evidence="7">The sequence shown here is derived from an EMBL/GenBank/DDBJ whole genome shotgun (WGS) entry which is preliminary data.</text>
</comment>
<keyword evidence="2" id="KW-1003">Cell membrane</keyword>
<feature type="transmembrane region" description="Helical" evidence="6">
    <location>
        <begin position="56"/>
        <end position="79"/>
    </location>
</feature>
<dbReference type="RefSeq" id="WP_344113089.1">
    <property type="nucleotide sequence ID" value="NZ_BAAANE010000007.1"/>
</dbReference>
<accession>A0ABP4RHP4</accession>
<feature type="transmembrane region" description="Helical" evidence="6">
    <location>
        <begin position="255"/>
        <end position="273"/>
    </location>
</feature>
<evidence type="ECO:0000313" key="7">
    <source>
        <dbReference type="EMBL" id="GAA1644384.1"/>
    </source>
</evidence>
<feature type="transmembrane region" description="Helical" evidence="6">
    <location>
        <begin position="376"/>
        <end position="396"/>
    </location>
</feature>
<keyword evidence="3 6" id="KW-0812">Transmembrane</keyword>
<name>A0ABP4RHP4_9ACTN</name>
<evidence type="ECO:0000256" key="4">
    <source>
        <dbReference type="ARBA" id="ARBA00022989"/>
    </source>
</evidence>
<dbReference type="PANTHER" id="PTHR30250">
    <property type="entry name" value="PST FAMILY PREDICTED COLANIC ACID TRANSPORTER"/>
    <property type="match status" value="1"/>
</dbReference>
<feature type="transmembrane region" description="Helical" evidence="6">
    <location>
        <begin position="91"/>
        <end position="118"/>
    </location>
</feature>
<feature type="transmembrane region" description="Helical" evidence="6">
    <location>
        <begin position="167"/>
        <end position="191"/>
    </location>
</feature>
<organism evidence="7 8">
    <name type="scientific">Kribbella alba</name>
    <dbReference type="NCBI Taxonomy" id="190197"/>
    <lineage>
        <taxon>Bacteria</taxon>
        <taxon>Bacillati</taxon>
        <taxon>Actinomycetota</taxon>
        <taxon>Actinomycetes</taxon>
        <taxon>Propionibacteriales</taxon>
        <taxon>Kribbellaceae</taxon>
        <taxon>Kribbella</taxon>
    </lineage>
</organism>
<protein>
    <recommendedName>
        <fullName evidence="9">Polysaccharide biosynthesis protein C-terminal domain-containing protein</fullName>
    </recommendedName>
</protein>
<dbReference type="Proteomes" id="UP001501319">
    <property type="component" value="Unassembled WGS sequence"/>
</dbReference>
<dbReference type="Pfam" id="PF13440">
    <property type="entry name" value="Polysacc_synt_3"/>
    <property type="match status" value="1"/>
</dbReference>
<evidence type="ECO:0000256" key="3">
    <source>
        <dbReference type="ARBA" id="ARBA00022692"/>
    </source>
</evidence>
<evidence type="ECO:0000313" key="8">
    <source>
        <dbReference type="Proteomes" id="UP001501319"/>
    </source>
</evidence>
<keyword evidence="5 6" id="KW-0472">Membrane</keyword>
<dbReference type="PANTHER" id="PTHR30250:SF11">
    <property type="entry name" value="O-ANTIGEN TRANSPORTER-RELATED"/>
    <property type="match status" value="1"/>
</dbReference>
<proteinExistence type="predicted"/>
<evidence type="ECO:0000256" key="1">
    <source>
        <dbReference type="ARBA" id="ARBA00004651"/>
    </source>
</evidence>
<keyword evidence="4 6" id="KW-1133">Transmembrane helix</keyword>
<gene>
    <name evidence="7" type="ORF">GCM10009744_38750</name>
</gene>
<keyword evidence="8" id="KW-1185">Reference proteome</keyword>
<dbReference type="InterPro" id="IPR050833">
    <property type="entry name" value="Poly_Biosynth_Transport"/>
</dbReference>
<evidence type="ECO:0000256" key="2">
    <source>
        <dbReference type="ARBA" id="ARBA00022475"/>
    </source>
</evidence>
<feature type="transmembrane region" description="Helical" evidence="6">
    <location>
        <begin position="349"/>
        <end position="369"/>
    </location>
</feature>